<evidence type="ECO:0000313" key="3">
    <source>
        <dbReference type="Proteomes" id="UP000054047"/>
    </source>
</evidence>
<name>A0A0C2G8D2_9BILA</name>
<dbReference type="OrthoDB" id="5771769at2759"/>
<feature type="compositionally biased region" description="Basic and acidic residues" evidence="1">
    <location>
        <begin position="44"/>
        <end position="54"/>
    </location>
</feature>
<sequence length="137" mass="15406">MSFEEMPKQGHEQRREYAGAVSAVLSQPELPPREESPLSATSEGRTDDEKKDVFPDSPAKILELSLLWTQAVPSFRSLSESEKKDVFPDSPAKILELSLLWTQAVPSFRSLSESEKVTHRGVVKLGPQQRQDMQNLK</sequence>
<dbReference type="Proteomes" id="UP000054047">
    <property type="component" value="Unassembled WGS sequence"/>
</dbReference>
<feature type="compositionally biased region" description="Basic and acidic residues" evidence="1">
    <location>
        <begin position="1"/>
        <end position="17"/>
    </location>
</feature>
<keyword evidence="3" id="KW-1185">Reference proteome</keyword>
<proteinExistence type="predicted"/>
<reference evidence="2 3" key="1">
    <citation type="submission" date="2013-12" db="EMBL/GenBank/DDBJ databases">
        <title>Draft genome of the parsitic nematode Ancylostoma duodenale.</title>
        <authorList>
            <person name="Mitreva M."/>
        </authorList>
    </citation>
    <scope>NUCLEOTIDE SEQUENCE [LARGE SCALE GENOMIC DNA]</scope>
    <source>
        <strain evidence="2 3">Zhejiang</strain>
    </source>
</reference>
<protein>
    <submittedName>
        <fullName evidence="2">Uncharacterized protein</fullName>
    </submittedName>
</protein>
<dbReference type="AlphaFoldDB" id="A0A0C2G8D2"/>
<evidence type="ECO:0000256" key="1">
    <source>
        <dbReference type="SAM" id="MobiDB-lite"/>
    </source>
</evidence>
<feature type="region of interest" description="Disordered" evidence="1">
    <location>
        <begin position="1"/>
        <end position="55"/>
    </location>
</feature>
<accession>A0A0C2G8D2</accession>
<organism evidence="2 3">
    <name type="scientific">Ancylostoma duodenale</name>
    <dbReference type="NCBI Taxonomy" id="51022"/>
    <lineage>
        <taxon>Eukaryota</taxon>
        <taxon>Metazoa</taxon>
        <taxon>Ecdysozoa</taxon>
        <taxon>Nematoda</taxon>
        <taxon>Chromadorea</taxon>
        <taxon>Rhabditida</taxon>
        <taxon>Rhabditina</taxon>
        <taxon>Rhabditomorpha</taxon>
        <taxon>Strongyloidea</taxon>
        <taxon>Ancylostomatidae</taxon>
        <taxon>Ancylostomatinae</taxon>
        <taxon>Ancylostoma</taxon>
    </lineage>
</organism>
<gene>
    <name evidence="2" type="ORF">ANCDUO_12564</name>
</gene>
<evidence type="ECO:0000313" key="2">
    <source>
        <dbReference type="EMBL" id="KIH57245.1"/>
    </source>
</evidence>
<dbReference type="EMBL" id="KN734613">
    <property type="protein sequence ID" value="KIH57245.1"/>
    <property type="molecule type" value="Genomic_DNA"/>
</dbReference>